<evidence type="ECO:0000313" key="5">
    <source>
        <dbReference type="EMBL" id="KAI9633785.1"/>
    </source>
</evidence>
<feature type="region of interest" description="Disordered" evidence="3">
    <location>
        <begin position="183"/>
        <end position="320"/>
    </location>
</feature>
<dbReference type="InterPro" id="IPR009072">
    <property type="entry name" value="Histone-fold"/>
</dbReference>
<comment type="subcellular location">
    <subcellularLocation>
        <location evidence="1">Nucleus</location>
    </subcellularLocation>
</comment>
<dbReference type="Pfam" id="PF00808">
    <property type="entry name" value="CBFD_NFYB_HMF"/>
    <property type="match status" value="1"/>
</dbReference>
<feature type="domain" description="Transcription factor CBF/NF-Y/archaeal histone" evidence="4">
    <location>
        <begin position="95"/>
        <end position="158"/>
    </location>
</feature>
<reference evidence="5" key="1">
    <citation type="journal article" date="2022" name="G3 (Bethesda)">
        <title>High quality genome of the basidiomycete yeast Dioszegia hungarica PDD-24b-2 isolated from cloud water.</title>
        <authorList>
            <person name="Jarrige D."/>
            <person name="Haridas S."/>
            <person name="Bleykasten-Grosshans C."/>
            <person name="Joly M."/>
            <person name="Nadalig T."/>
            <person name="Sancelme M."/>
            <person name="Vuilleumier S."/>
            <person name="Grigoriev I.V."/>
            <person name="Amato P."/>
            <person name="Bringel F."/>
        </authorList>
    </citation>
    <scope>NUCLEOTIDE SEQUENCE</scope>
    <source>
        <strain evidence="5">PDD-24b-2</strain>
    </source>
</reference>
<dbReference type="EMBL" id="JAKWFO010000008">
    <property type="protein sequence ID" value="KAI9633785.1"/>
    <property type="molecule type" value="Genomic_DNA"/>
</dbReference>
<protein>
    <submittedName>
        <fullName evidence="5">Histone-fold-containing protein</fullName>
    </submittedName>
</protein>
<keyword evidence="2" id="KW-0539">Nucleus</keyword>
<dbReference type="InterPro" id="IPR050568">
    <property type="entry name" value="Transcr_DNA_Rep_Reg"/>
</dbReference>
<evidence type="ECO:0000259" key="4">
    <source>
        <dbReference type="Pfam" id="PF00808"/>
    </source>
</evidence>
<feature type="region of interest" description="Disordered" evidence="3">
    <location>
        <begin position="1"/>
        <end position="77"/>
    </location>
</feature>
<dbReference type="GO" id="GO:0006261">
    <property type="term" value="P:DNA-templated DNA replication"/>
    <property type="evidence" value="ECO:0007669"/>
    <property type="project" value="TreeGrafter"/>
</dbReference>
<gene>
    <name evidence="5" type="ORF">MKK02DRAFT_38443</name>
</gene>
<dbReference type="CDD" id="cd23645">
    <property type="entry name" value="HFD_Dpb3-like"/>
    <property type="match status" value="1"/>
</dbReference>
<accession>A0AA38H4Q5</accession>
<feature type="compositionally biased region" description="Acidic residues" evidence="3">
    <location>
        <begin position="23"/>
        <end position="66"/>
    </location>
</feature>
<evidence type="ECO:0000313" key="6">
    <source>
        <dbReference type="Proteomes" id="UP001164286"/>
    </source>
</evidence>
<feature type="compositionally biased region" description="Polar residues" evidence="3">
    <location>
        <begin position="267"/>
        <end position="276"/>
    </location>
</feature>
<evidence type="ECO:0000256" key="3">
    <source>
        <dbReference type="SAM" id="MobiDB-lite"/>
    </source>
</evidence>
<dbReference type="FunFam" id="1.10.20.10:FF:000137">
    <property type="entry name" value="DNA polymerase epsilon p12 subunit"/>
    <property type="match status" value="1"/>
</dbReference>
<dbReference type="AlphaFoldDB" id="A0AA38H4Q5"/>
<evidence type="ECO:0000256" key="2">
    <source>
        <dbReference type="ARBA" id="ARBA00023242"/>
    </source>
</evidence>
<dbReference type="PANTHER" id="PTHR10252">
    <property type="entry name" value="HISTONE-LIKE TRANSCRIPTION FACTOR CCAAT-RELATED"/>
    <property type="match status" value="1"/>
</dbReference>
<name>A0AA38H4Q5_9TREE</name>
<dbReference type="GO" id="GO:0046982">
    <property type="term" value="F:protein heterodimerization activity"/>
    <property type="evidence" value="ECO:0007669"/>
    <property type="project" value="InterPro"/>
</dbReference>
<sequence length="320" mass="34467">MEVEYEPAPMPAESRLAGPSSYSDDEDDADVDAEAEAEAEVEAEEAPGAGAEDDAEAEEEEEEDGGEAQAAPKAKAKRVIKSRQSLAEKQPGTTLFPIARVKKIIKADKDVDTMSAEATFLIAAATEYFIKHFMEEGYTKARLDKRKIVNYRDMASVVARSDEFSFLQDVIPMPMQISEALEKRKQKKLRDENPTIHDEDPSSVDANDTLPALTGSKNPLFPNAVIRRPTNTHAKGSTKGGAGPSAAGPSSDLSDEDELLTGGVKPTGTNGTPSHQHGTRRARQSAAATEMVADSDEESGAQGTIRAEPFDDEVEPMDED</sequence>
<dbReference type="Gene3D" id="1.10.20.10">
    <property type="entry name" value="Histone, subunit A"/>
    <property type="match status" value="1"/>
</dbReference>
<dbReference type="InterPro" id="IPR003958">
    <property type="entry name" value="CBFA_NFYB_domain"/>
</dbReference>
<feature type="compositionally biased region" description="Acidic residues" evidence="3">
    <location>
        <begin position="310"/>
        <end position="320"/>
    </location>
</feature>
<comment type="caution">
    <text evidence="5">The sequence shown here is derived from an EMBL/GenBank/DDBJ whole genome shotgun (WGS) entry which is preliminary data.</text>
</comment>
<proteinExistence type="predicted"/>
<organism evidence="5 6">
    <name type="scientific">Dioszegia hungarica</name>
    <dbReference type="NCBI Taxonomy" id="4972"/>
    <lineage>
        <taxon>Eukaryota</taxon>
        <taxon>Fungi</taxon>
        <taxon>Dikarya</taxon>
        <taxon>Basidiomycota</taxon>
        <taxon>Agaricomycotina</taxon>
        <taxon>Tremellomycetes</taxon>
        <taxon>Tremellales</taxon>
        <taxon>Bulleribasidiaceae</taxon>
        <taxon>Dioszegia</taxon>
    </lineage>
</organism>
<evidence type="ECO:0000256" key="1">
    <source>
        <dbReference type="ARBA" id="ARBA00004123"/>
    </source>
</evidence>
<keyword evidence="6" id="KW-1185">Reference proteome</keyword>
<dbReference type="PANTHER" id="PTHR10252:SF54">
    <property type="entry name" value="CHROMATIN ACCESSIBILITY COMPLEX PROTEIN 1"/>
    <property type="match status" value="1"/>
</dbReference>
<feature type="compositionally biased region" description="Basic and acidic residues" evidence="3">
    <location>
        <begin position="189"/>
        <end position="200"/>
    </location>
</feature>
<dbReference type="Proteomes" id="UP001164286">
    <property type="component" value="Unassembled WGS sequence"/>
</dbReference>
<dbReference type="GeneID" id="77729310"/>
<dbReference type="RefSeq" id="XP_052943562.1">
    <property type="nucleotide sequence ID" value="XM_053090105.1"/>
</dbReference>
<dbReference type="GO" id="GO:0008623">
    <property type="term" value="C:CHRAC"/>
    <property type="evidence" value="ECO:0007669"/>
    <property type="project" value="TreeGrafter"/>
</dbReference>
<dbReference type="SUPFAM" id="SSF47113">
    <property type="entry name" value="Histone-fold"/>
    <property type="match status" value="1"/>
</dbReference>